<name>A0A5B0QP91_PUCGR</name>
<evidence type="ECO:0000313" key="1">
    <source>
        <dbReference type="EMBL" id="KAA1115051.1"/>
    </source>
</evidence>
<sequence length="81" mass="9109">MYGKQKKNRRISCILLEVSSKLSRSLKIATIDQLLTLHLHTPLKTTGAQTPQVKIRSFVRTDGKLVGLKSRLITSKKGHQL</sequence>
<reference evidence="1 2" key="1">
    <citation type="submission" date="2019-05" db="EMBL/GenBank/DDBJ databases">
        <title>Emergence of the Ug99 lineage of the wheat stem rust pathogen through somatic hybridization.</title>
        <authorList>
            <person name="Li F."/>
            <person name="Upadhyaya N.M."/>
            <person name="Sperschneider J."/>
            <person name="Matny O."/>
            <person name="Nguyen-Phuc H."/>
            <person name="Mago R."/>
            <person name="Raley C."/>
            <person name="Miller M.E."/>
            <person name="Silverstein K.A.T."/>
            <person name="Henningsen E."/>
            <person name="Hirsch C.D."/>
            <person name="Visser B."/>
            <person name="Pretorius Z.A."/>
            <person name="Steffenson B.J."/>
            <person name="Schwessinger B."/>
            <person name="Dodds P.N."/>
            <person name="Figueroa M."/>
        </authorList>
    </citation>
    <scope>NUCLEOTIDE SEQUENCE [LARGE SCALE GENOMIC DNA]</scope>
    <source>
        <strain evidence="1">21-0</strain>
    </source>
</reference>
<protein>
    <submittedName>
        <fullName evidence="1">Uncharacterized protein</fullName>
    </submittedName>
</protein>
<gene>
    <name evidence="1" type="ORF">PGT21_030349</name>
</gene>
<keyword evidence="2" id="KW-1185">Reference proteome</keyword>
<organism evidence="1 2">
    <name type="scientific">Puccinia graminis f. sp. tritici</name>
    <dbReference type="NCBI Taxonomy" id="56615"/>
    <lineage>
        <taxon>Eukaryota</taxon>
        <taxon>Fungi</taxon>
        <taxon>Dikarya</taxon>
        <taxon>Basidiomycota</taxon>
        <taxon>Pucciniomycotina</taxon>
        <taxon>Pucciniomycetes</taxon>
        <taxon>Pucciniales</taxon>
        <taxon>Pucciniaceae</taxon>
        <taxon>Puccinia</taxon>
    </lineage>
</organism>
<comment type="caution">
    <text evidence="1">The sequence shown here is derived from an EMBL/GenBank/DDBJ whole genome shotgun (WGS) entry which is preliminary data.</text>
</comment>
<evidence type="ECO:0000313" key="2">
    <source>
        <dbReference type="Proteomes" id="UP000324748"/>
    </source>
</evidence>
<dbReference type="EMBL" id="VSWC01000014">
    <property type="protein sequence ID" value="KAA1115051.1"/>
    <property type="molecule type" value="Genomic_DNA"/>
</dbReference>
<dbReference type="Proteomes" id="UP000324748">
    <property type="component" value="Unassembled WGS sequence"/>
</dbReference>
<proteinExistence type="predicted"/>
<accession>A0A5B0QP91</accession>
<dbReference type="AlphaFoldDB" id="A0A5B0QP91"/>